<sequence length="240" mass="27928">MPHDWSKCTMIPIWKNKGDIADCSTYWPIWLMSHALKIFERVLERRLRAIIESSSNQCGFVKGADTADAIHTVRIVMEKYREERRELHAALLDMEKVFGKYLMMSYGYYITQLWMQCDGRSQATASMGSLYADDVVLMAENKELEEETQRWKNQLGSYGLKLNTKKTEYMEVGGQTSETIYVDEKPIKSEYIKRRQNIWKYLGSCISGEGGLQDEISARNACWMIWRTLTGVLCDRRMPV</sequence>
<evidence type="ECO:0008006" key="3">
    <source>
        <dbReference type="Google" id="ProtNLM"/>
    </source>
</evidence>
<reference evidence="1 2" key="1">
    <citation type="submission" date="2018-11" db="EMBL/GenBank/DDBJ databases">
        <authorList>
            <consortium name="Pathogen Informatics"/>
        </authorList>
    </citation>
    <scope>NUCLEOTIDE SEQUENCE [LARGE SCALE GENOMIC DNA]</scope>
</reference>
<name>A0A3P7J306_STRVU</name>
<keyword evidence="2" id="KW-1185">Reference proteome</keyword>
<accession>A0A3P7J306</accession>
<dbReference type="InterPro" id="IPR043502">
    <property type="entry name" value="DNA/RNA_pol_sf"/>
</dbReference>
<dbReference type="OrthoDB" id="418748at2759"/>
<dbReference type="CDD" id="cd01650">
    <property type="entry name" value="RT_nLTR_like"/>
    <property type="match status" value="1"/>
</dbReference>
<dbReference type="PANTHER" id="PTHR47027">
    <property type="entry name" value="REVERSE TRANSCRIPTASE DOMAIN-CONTAINING PROTEIN"/>
    <property type="match status" value="1"/>
</dbReference>
<protein>
    <recommendedName>
        <fullName evidence="3">Reverse transcriptase domain-containing protein</fullName>
    </recommendedName>
</protein>
<dbReference type="EMBL" id="UYYB01106540">
    <property type="protein sequence ID" value="VDM79840.1"/>
    <property type="molecule type" value="Genomic_DNA"/>
</dbReference>
<proteinExistence type="predicted"/>
<evidence type="ECO:0000313" key="2">
    <source>
        <dbReference type="Proteomes" id="UP000270094"/>
    </source>
</evidence>
<gene>
    <name evidence="1" type="ORF">SVUK_LOCUS14838</name>
</gene>
<dbReference type="SUPFAM" id="SSF56672">
    <property type="entry name" value="DNA/RNA polymerases"/>
    <property type="match status" value="1"/>
</dbReference>
<dbReference type="PANTHER" id="PTHR47027:SF8">
    <property type="entry name" value="RIBONUCLEASE H"/>
    <property type="match status" value="1"/>
</dbReference>
<evidence type="ECO:0000313" key="1">
    <source>
        <dbReference type="EMBL" id="VDM79840.1"/>
    </source>
</evidence>
<dbReference type="Proteomes" id="UP000270094">
    <property type="component" value="Unassembled WGS sequence"/>
</dbReference>
<organism evidence="1 2">
    <name type="scientific">Strongylus vulgaris</name>
    <name type="common">Blood worm</name>
    <dbReference type="NCBI Taxonomy" id="40348"/>
    <lineage>
        <taxon>Eukaryota</taxon>
        <taxon>Metazoa</taxon>
        <taxon>Ecdysozoa</taxon>
        <taxon>Nematoda</taxon>
        <taxon>Chromadorea</taxon>
        <taxon>Rhabditida</taxon>
        <taxon>Rhabditina</taxon>
        <taxon>Rhabditomorpha</taxon>
        <taxon>Strongyloidea</taxon>
        <taxon>Strongylidae</taxon>
        <taxon>Strongylus</taxon>
    </lineage>
</organism>
<dbReference type="AlphaFoldDB" id="A0A3P7J306"/>